<dbReference type="EMBL" id="SWAU01000604">
    <property type="protein sequence ID" value="TKA93866.1"/>
    <property type="molecule type" value="Genomic_DNA"/>
</dbReference>
<evidence type="ECO:0000313" key="2">
    <source>
        <dbReference type="EMBL" id="TKA93866.1"/>
    </source>
</evidence>
<evidence type="ECO:0000256" key="1">
    <source>
        <dbReference type="SAM" id="MobiDB-lite"/>
    </source>
</evidence>
<organism evidence="2 3">
    <name type="scientific">Cereibacter changlensis</name>
    <dbReference type="NCBI Taxonomy" id="402884"/>
    <lineage>
        <taxon>Bacteria</taxon>
        <taxon>Pseudomonadati</taxon>
        <taxon>Pseudomonadota</taxon>
        <taxon>Alphaproteobacteria</taxon>
        <taxon>Rhodobacterales</taxon>
        <taxon>Paracoccaceae</taxon>
        <taxon>Cereibacter</taxon>
    </lineage>
</organism>
<name>A0A4U0YTQ8_9RHOB</name>
<proteinExistence type="predicted"/>
<dbReference type="AlphaFoldDB" id="A0A4U0YTQ8"/>
<evidence type="ECO:0000313" key="3">
    <source>
        <dbReference type="Proteomes" id="UP000306340"/>
    </source>
</evidence>
<accession>A0A4U0YTQ8</accession>
<comment type="caution">
    <text evidence="2">The sequence shown here is derived from an EMBL/GenBank/DDBJ whole genome shotgun (WGS) entry which is preliminary data.</text>
</comment>
<reference evidence="2 3" key="1">
    <citation type="submission" date="2019-04" db="EMBL/GenBank/DDBJ databases">
        <title>Crypto-aerobic microbial life in anoxic (sulfidic) marine sediments.</title>
        <authorList>
            <person name="Bhattacharya S."/>
            <person name="Roy C."/>
            <person name="Mondal N."/>
            <person name="Sarkar J."/>
            <person name="Mandal S."/>
            <person name="Rameez M.J."/>
            <person name="Ghosh W."/>
        </authorList>
    </citation>
    <scope>NUCLEOTIDE SEQUENCE [LARGE SCALE GENOMIC DNA]</scope>
    <source>
        <strain evidence="2 3">SBBC</strain>
    </source>
</reference>
<feature type="region of interest" description="Disordered" evidence="1">
    <location>
        <begin position="1"/>
        <end position="22"/>
    </location>
</feature>
<sequence length="78" mass="7315">AATTGAGGMGGNAGSWGSGNGDDGYVTGESLASASAAIDVTAFNQSIVMGANILGNTVDMTVVGGSLTSTAVGDDDLS</sequence>
<gene>
    <name evidence="2" type="ORF">FAZ78_25550</name>
</gene>
<feature type="non-terminal residue" evidence="2">
    <location>
        <position position="1"/>
    </location>
</feature>
<dbReference type="Proteomes" id="UP000306340">
    <property type="component" value="Unassembled WGS sequence"/>
</dbReference>
<protein>
    <submittedName>
        <fullName evidence="2">Uncharacterized protein</fullName>
    </submittedName>
</protein>